<dbReference type="PANTHER" id="PTHR12992">
    <property type="entry name" value="NUDIX HYDROLASE"/>
    <property type="match status" value="1"/>
</dbReference>
<keyword evidence="3" id="KW-0479">Metal-binding</keyword>
<accession>A0A9E9P450</accession>
<dbReference type="EMBL" id="CP098242">
    <property type="protein sequence ID" value="WAW10920.1"/>
    <property type="molecule type" value="Genomic_DNA"/>
</dbReference>
<gene>
    <name evidence="8" type="ORF">NB640_04585</name>
</gene>
<name>A0A9E9P450_9BURK</name>
<reference evidence="8" key="1">
    <citation type="journal article" date="2022" name="Front. Microbiol.">
        <title>New perspectives on an old grouping: The genomic and phenotypic variability of Oxalobacter formigenes and the implications for calcium oxalate stone prevention.</title>
        <authorList>
            <person name="Chmiel J.A."/>
            <person name="Carr C."/>
            <person name="Stuivenberg G.A."/>
            <person name="Venema R."/>
            <person name="Chanyi R.M."/>
            <person name="Al K.F."/>
            <person name="Giguere D."/>
            <person name="Say H."/>
            <person name="Akouris P.P."/>
            <person name="Dominguez Romero S.A."/>
            <person name="Kwong A."/>
            <person name="Tai V."/>
            <person name="Koval S.F."/>
            <person name="Razvi H."/>
            <person name="Bjazevic J."/>
            <person name="Burton J.P."/>
        </authorList>
    </citation>
    <scope>NUCLEOTIDE SEQUENCE</scope>
    <source>
        <strain evidence="8">WoOx3</strain>
    </source>
</reference>
<evidence type="ECO:0000259" key="7">
    <source>
        <dbReference type="PROSITE" id="PS51462"/>
    </source>
</evidence>
<dbReference type="KEGG" id="ovb:NB640_04585"/>
<evidence type="ECO:0000313" key="9">
    <source>
        <dbReference type="Proteomes" id="UP001156215"/>
    </source>
</evidence>
<dbReference type="CDD" id="cd03426">
    <property type="entry name" value="NUDIX_CoAse_Nudt7"/>
    <property type="match status" value="1"/>
</dbReference>
<evidence type="ECO:0000256" key="4">
    <source>
        <dbReference type="ARBA" id="ARBA00022801"/>
    </source>
</evidence>
<dbReference type="NCBIfam" id="NF007980">
    <property type="entry name" value="PRK10707.1"/>
    <property type="match status" value="1"/>
</dbReference>
<dbReference type="Gene3D" id="3.90.79.10">
    <property type="entry name" value="Nucleoside Triphosphate Pyrophosphohydrolase"/>
    <property type="match status" value="1"/>
</dbReference>
<evidence type="ECO:0000256" key="3">
    <source>
        <dbReference type="ARBA" id="ARBA00022723"/>
    </source>
</evidence>
<sequence>MAEPGLDPETFAIDSVADEPQVPEDRMNVKWLRYRFANPRPWTPERLVESPLWRGRNKWVPAAVLVPLIAKADDDLWVMLTRRAAHLHDHAGQVSFPGGRVDLTDSSRIETALREMEEEVGVEREQIEILGTLPEYRTGSGYSVTPVVAIVRPPFTIRIDPMEVAEVFEVPFSFLMTGTNYQRRSAELPNIGLRTIYTVPYGDHMIWGATAGMLRNLFHFMRA</sequence>
<organism evidence="8 9">
    <name type="scientific">Oxalobacter vibrioformis</name>
    <dbReference type="NCBI Taxonomy" id="933080"/>
    <lineage>
        <taxon>Bacteria</taxon>
        <taxon>Pseudomonadati</taxon>
        <taxon>Pseudomonadota</taxon>
        <taxon>Betaproteobacteria</taxon>
        <taxon>Burkholderiales</taxon>
        <taxon>Oxalobacteraceae</taxon>
        <taxon>Oxalobacter</taxon>
    </lineage>
</organism>
<dbReference type="PROSITE" id="PS51462">
    <property type="entry name" value="NUDIX"/>
    <property type="match status" value="1"/>
</dbReference>
<evidence type="ECO:0000256" key="6">
    <source>
        <dbReference type="ARBA" id="ARBA00023211"/>
    </source>
</evidence>
<keyword evidence="9" id="KW-1185">Reference proteome</keyword>
<dbReference type="RefSeq" id="WP_269309994.1">
    <property type="nucleotide sequence ID" value="NZ_CP098242.1"/>
</dbReference>
<dbReference type="InterPro" id="IPR015797">
    <property type="entry name" value="NUDIX_hydrolase-like_dom_sf"/>
</dbReference>
<dbReference type="InterPro" id="IPR000086">
    <property type="entry name" value="NUDIX_hydrolase_dom"/>
</dbReference>
<comment type="cofactor">
    <cofactor evidence="2">
        <name>Mg(2+)</name>
        <dbReference type="ChEBI" id="CHEBI:18420"/>
    </cofactor>
</comment>
<dbReference type="GO" id="GO:0046872">
    <property type="term" value="F:metal ion binding"/>
    <property type="evidence" value="ECO:0007669"/>
    <property type="project" value="UniProtKB-KW"/>
</dbReference>
<dbReference type="Proteomes" id="UP001156215">
    <property type="component" value="Chromosome"/>
</dbReference>
<keyword evidence="6" id="KW-0464">Manganese</keyword>
<keyword evidence="5" id="KW-0460">Magnesium</keyword>
<dbReference type="Pfam" id="PF00293">
    <property type="entry name" value="NUDIX"/>
    <property type="match status" value="1"/>
</dbReference>
<evidence type="ECO:0000313" key="8">
    <source>
        <dbReference type="EMBL" id="WAW10920.1"/>
    </source>
</evidence>
<proteinExistence type="predicted"/>
<dbReference type="AlphaFoldDB" id="A0A9E9P450"/>
<keyword evidence="4" id="KW-0378">Hydrolase</keyword>
<evidence type="ECO:0000256" key="5">
    <source>
        <dbReference type="ARBA" id="ARBA00022842"/>
    </source>
</evidence>
<dbReference type="PANTHER" id="PTHR12992:SF11">
    <property type="entry name" value="MITOCHONDRIAL COENZYME A DIPHOSPHATASE NUDT8"/>
    <property type="match status" value="1"/>
</dbReference>
<protein>
    <submittedName>
        <fullName evidence="8">CoA pyrophosphatase</fullName>
    </submittedName>
</protein>
<evidence type="ECO:0000256" key="1">
    <source>
        <dbReference type="ARBA" id="ARBA00001936"/>
    </source>
</evidence>
<dbReference type="GO" id="GO:0010945">
    <property type="term" value="F:coenzyme A diphosphatase activity"/>
    <property type="evidence" value="ECO:0007669"/>
    <property type="project" value="InterPro"/>
</dbReference>
<feature type="domain" description="Nudix hydrolase" evidence="7">
    <location>
        <begin position="59"/>
        <end position="192"/>
    </location>
</feature>
<evidence type="ECO:0000256" key="2">
    <source>
        <dbReference type="ARBA" id="ARBA00001946"/>
    </source>
</evidence>
<dbReference type="SUPFAM" id="SSF55811">
    <property type="entry name" value="Nudix"/>
    <property type="match status" value="1"/>
</dbReference>
<dbReference type="InterPro" id="IPR045121">
    <property type="entry name" value="CoAse"/>
</dbReference>
<comment type="cofactor">
    <cofactor evidence="1">
        <name>Mn(2+)</name>
        <dbReference type="ChEBI" id="CHEBI:29035"/>
    </cofactor>
</comment>